<evidence type="ECO:0000313" key="2">
    <source>
        <dbReference type="EMBL" id="GGF39312.1"/>
    </source>
</evidence>
<protein>
    <submittedName>
        <fullName evidence="2">FAD-dependent oxidoreductase</fullName>
    </submittedName>
</protein>
<dbReference type="InterPro" id="IPR036188">
    <property type="entry name" value="FAD/NAD-bd_sf"/>
</dbReference>
<dbReference type="GO" id="GO:0071949">
    <property type="term" value="F:FAD binding"/>
    <property type="evidence" value="ECO:0007669"/>
    <property type="project" value="InterPro"/>
</dbReference>
<dbReference type="Pfam" id="PF01494">
    <property type="entry name" value="FAD_binding_3"/>
    <property type="match status" value="1"/>
</dbReference>
<dbReference type="PANTHER" id="PTHR42685:SF22">
    <property type="entry name" value="CONDITIONED MEDIUM FACTOR RECEPTOR 1"/>
    <property type="match status" value="1"/>
</dbReference>
<feature type="domain" description="FAD-binding" evidence="1">
    <location>
        <begin position="5"/>
        <end position="136"/>
    </location>
</feature>
<name>A0A8J2YY47_9PROT</name>
<dbReference type="RefSeq" id="WP_189051100.1">
    <property type="nucleotide sequence ID" value="NZ_BMJQ01000016.1"/>
</dbReference>
<reference evidence="2" key="1">
    <citation type="journal article" date="2014" name="Int. J. Syst. Evol. Microbiol.">
        <title>Complete genome sequence of Corynebacterium casei LMG S-19264T (=DSM 44701T), isolated from a smear-ripened cheese.</title>
        <authorList>
            <consortium name="US DOE Joint Genome Institute (JGI-PGF)"/>
            <person name="Walter F."/>
            <person name="Albersmeier A."/>
            <person name="Kalinowski J."/>
            <person name="Ruckert C."/>
        </authorList>
    </citation>
    <scope>NUCLEOTIDE SEQUENCE</scope>
    <source>
        <strain evidence="2">CGMCC 1.15725</strain>
    </source>
</reference>
<sequence>MTDDLLVVGGGPAGAALAIPLALAGRRVTLVERTSGPHDKVCGEFVSHEAIAYLAALGIEPAALGAVPIGRLRLAGRRLSATVALPFAAMSLSRRVLDEVLLARAATAGVRVRRGRRVLALEPTATGFSARLDDGTALAARQAVLATGKHDLRGHPRAPGRQNDLVGFKSHFRLAPDEARALAGHVELALFADGYAGLEPIEHGLANLCLVVRRARLAALGGTWAAVLAHVTRAVPLFGRRLACATAIQARPLTVAAIPYGFVSSSADRPDLWRIGDQAAVIPSFSGDGLSMALHSARLAADHLLAGRSAAAFQTQLAAELGAQVGRATMLSRLLVDPRAQGGLLLAAHLVPGLMRLVARATRVPAPALLAAT</sequence>
<dbReference type="SUPFAM" id="SSF51905">
    <property type="entry name" value="FAD/NAD(P)-binding domain"/>
    <property type="match status" value="1"/>
</dbReference>
<keyword evidence="3" id="KW-1185">Reference proteome</keyword>
<dbReference type="Gene3D" id="3.50.50.60">
    <property type="entry name" value="FAD/NAD(P)-binding domain"/>
    <property type="match status" value="1"/>
</dbReference>
<gene>
    <name evidence="2" type="ORF">GCM10011611_52130</name>
</gene>
<dbReference type="EMBL" id="BMJQ01000016">
    <property type="protein sequence ID" value="GGF39312.1"/>
    <property type="molecule type" value="Genomic_DNA"/>
</dbReference>
<dbReference type="InterPro" id="IPR050407">
    <property type="entry name" value="Geranylgeranyl_reductase"/>
</dbReference>
<proteinExistence type="predicted"/>
<dbReference type="AlphaFoldDB" id="A0A8J2YY47"/>
<evidence type="ECO:0000259" key="1">
    <source>
        <dbReference type="Pfam" id="PF01494"/>
    </source>
</evidence>
<accession>A0A8J2YY47</accession>
<comment type="caution">
    <text evidence="2">The sequence shown here is derived from an EMBL/GenBank/DDBJ whole genome shotgun (WGS) entry which is preliminary data.</text>
</comment>
<reference evidence="2" key="2">
    <citation type="submission" date="2020-09" db="EMBL/GenBank/DDBJ databases">
        <authorList>
            <person name="Sun Q."/>
            <person name="Zhou Y."/>
        </authorList>
    </citation>
    <scope>NUCLEOTIDE SEQUENCE</scope>
    <source>
        <strain evidence="2">CGMCC 1.15725</strain>
    </source>
</reference>
<dbReference type="Proteomes" id="UP000646365">
    <property type="component" value="Unassembled WGS sequence"/>
</dbReference>
<evidence type="ECO:0000313" key="3">
    <source>
        <dbReference type="Proteomes" id="UP000646365"/>
    </source>
</evidence>
<dbReference type="PANTHER" id="PTHR42685">
    <property type="entry name" value="GERANYLGERANYL DIPHOSPHATE REDUCTASE"/>
    <property type="match status" value="1"/>
</dbReference>
<organism evidence="2 3">
    <name type="scientific">Aliidongia dinghuensis</name>
    <dbReference type="NCBI Taxonomy" id="1867774"/>
    <lineage>
        <taxon>Bacteria</taxon>
        <taxon>Pseudomonadati</taxon>
        <taxon>Pseudomonadota</taxon>
        <taxon>Alphaproteobacteria</taxon>
        <taxon>Rhodospirillales</taxon>
        <taxon>Dongiaceae</taxon>
        <taxon>Aliidongia</taxon>
    </lineage>
</organism>
<dbReference type="InterPro" id="IPR002938">
    <property type="entry name" value="FAD-bd"/>
</dbReference>